<name>A0A1W1BRE1_9ZZZZ</name>
<dbReference type="AlphaFoldDB" id="A0A1W1BRE1"/>
<dbReference type="InterPro" id="IPR014044">
    <property type="entry name" value="CAP_dom"/>
</dbReference>
<evidence type="ECO:0000259" key="1">
    <source>
        <dbReference type="Pfam" id="PF00188"/>
    </source>
</evidence>
<dbReference type="Pfam" id="PF00188">
    <property type="entry name" value="CAP"/>
    <property type="match status" value="1"/>
</dbReference>
<evidence type="ECO:0000313" key="2">
    <source>
        <dbReference type="EMBL" id="SFV56042.1"/>
    </source>
</evidence>
<dbReference type="SUPFAM" id="SSF55797">
    <property type="entry name" value="PR-1-like"/>
    <property type="match status" value="1"/>
</dbReference>
<reference evidence="2" key="1">
    <citation type="submission" date="2016-10" db="EMBL/GenBank/DDBJ databases">
        <authorList>
            <person name="de Groot N.N."/>
        </authorList>
    </citation>
    <scope>NUCLEOTIDE SEQUENCE</scope>
</reference>
<protein>
    <submittedName>
        <fullName evidence="2">Putative periplasmic protein</fullName>
    </submittedName>
</protein>
<dbReference type="InterPro" id="IPR035940">
    <property type="entry name" value="CAP_sf"/>
</dbReference>
<proteinExistence type="predicted"/>
<feature type="domain" description="SCP" evidence="1">
    <location>
        <begin position="104"/>
        <end position="218"/>
    </location>
</feature>
<dbReference type="EMBL" id="FPHI01000012">
    <property type="protein sequence ID" value="SFV56042.1"/>
    <property type="molecule type" value="Genomic_DNA"/>
</dbReference>
<accession>A0A1W1BRE1</accession>
<dbReference type="PROSITE" id="PS51257">
    <property type="entry name" value="PROKAR_LIPOPROTEIN"/>
    <property type="match status" value="1"/>
</dbReference>
<dbReference type="Gene3D" id="3.40.33.10">
    <property type="entry name" value="CAP"/>
    <property type="match status" value="1"/>
</dbReference>
<dbReference type="CDD" id="cd05379">
    <property type="entry name" value="CAP_bacterial"/>
    <property type="match status" value="1"/>
</dbReference>
<organism evidence="2">
    <name type="scientific">hydrothermal vent metagenome</name>
    <dbReference type="NCBI Taxonomy" id="652676"/>
    <lineage>
        <taxon>unclassified sequences</taxon>
        <taxon>metagenomes</taxon>
        <taxon>ecological metagenomes</taxon>
    </lineage>
</organism>
<sequence length="369" mass="40815">MKKRTLLLGLVGLSFVIVGCGGGGGSSDGGGSTPPPATEYYSVCVSKADSTSYSCLETCNDTTIDVGYYDSVDACTVAGDQWVSTFNHSDTPSTQEQKDGLVWINEIRRGTGLAEFQYNAKLEKATLAHENYLGDVADNYNVNAGHYEDNETYPSNYYTGREGTDRAIRAGYGGRYAGDVINFLNNNNTVVESLDGLMSAIYHRQALLWNNTNEIGIGGTERKFDFKAQPHLMGIKADREDYLRSISPVVVTYPFDGQTNVRKVFISESPDPLPNIDKPTGYPVSLDFNIYYVNSVEISYFKLYKEDGTEITNTKLLDKETDPNGRFTEYQFALFPLDVLDANATYRVEVGYVLNGESAVKEWSFTTRG</sequence>
<gene>
    <name evidence="2" type="ORF">MNB_SV-3-160</name>
</gene>